<protein>
    <submittedName>
        <fullName evidence="2">Uncharacterized protein</fullName>
    </submittedName>
</protein>
<dbReference type="InterPro" id="IPR010903">
    <property type="entry name" value="DUF1517"/>
</dbReference>
<comment type="caution">
    <text evidence="2">The sequence shown here is derived from an EMBL/GenBank/DDBJ whole genome shotgun (WGS) entry which is preliminary data.</text>
</comment>
<dbReference type="EMBL" id="JAUESC010000385">
    <property type="protein sequence ID" value="KAK0579127.1"/>
    <property type="molecule type" value="Genomic_DNA"/>
</dbReference>
<sequence>MVTSSKLIENTALSSLSKGIQNHRSNLCGFKSVKFRATSNFSGFKVENFIGKLTSATIKNNNVVAAASFYSEAQQPTSRTRLLDLIHSLEAVMIKTLKLLIPAAVMGSALSLALMMNMINDCKPALDFPDKHSLSSSSSFSFAESETQPEPVKLDLVPVYIVLCGVVASVAFSVKFNDAYSVSIYKIQVGLLFDQTLQSDLYQITKASSNGWGNVLEDTIESLDWHRSNWVSGNSSVNVVCRCDGNKYLEKISYEEQRRFDKERPCNLRKMERESSTSYRLQVDEFKDKYMALTIIVALDGKHKLPTICKRGDLDQALEKLKLYNSKNLLRTINVYQAPGKDSVIMSCEEIQECYPVLRHFNT</sequence>
<proteinExistence type="predicted"/>
<dbReference type="PANTHER" id="PTHR33975">
    <property type="entry name" value="MYELIN-ASSOCIATED OLIGODENDROCYTE BASIC PROTEIN"/>
    <property type="match status" value="1"/>
</dbReference>
<dbReference type="AlphaFoldDB" id="A0AA39RS50"/>
<accession>A0AA39RS50</accession>
<keyword evidence="3" id="KW-1185">Reference proteome</keyword>
<feature type="transmembrane region" description="Helical" evidence="1">
    <location>
        <begin position="99"/>
        <end position="119"/>
    </location>
</feature>
<dbReference type="Pfam" id="PF07466">
    <property type="entry name" value="DUF1517"/>
    <property type="match status" value="1"/>
</dbReference>
<name>A0AA39RS50_ACESA</name>
<organism evidence="2 3">
    <name type="scientific">Acer saccharum</name>
    <name type="common">Sugar maple</name>
    <dbReference type="NCBI Taxonomy" id="4024"/>
    <lineage>
        <taxon>Eukaryota</taxon>
        <taxon>Viridiplantae</taxon>
        <taxon>Streptophyta</taxon>
        <taxon>Embryophyta</taxon>
        <taxon>Tracheophyta</taxon>
        <taxon>Spermatophyta</taxon>
        <taxon>Magnoliopsida</taxon>
        <taxon>eudicotyledons</taxon>
        <taxon>Gunneridae</taxon>
        <taxon>Pentapetalae</taxon>
        <taxon>rosids</taxon>
        <taxon>malvids</taxon>
        <taxon>Sapindales</taxon>
        <taxon>Sapindaceae</taxon>
        <taxon>Hippocastanoideae</taxon>
        <taxon>Acereae</taxon>
        <taxon>Acer</taxon>
    </lineage>
</organism>
<dbReference type="PANTHER" id="PTHR33975:SF2">
    <property type="entry name" value="MYELIN-ASSOCIATED OLIGODENDROCYTE BASIC PROTEIN"/>
    <property type="match status" value="1"/>
</dbReference>
<keyword evidence="1" id="KW-1133">Transmembrane helix</keyword>
<dbReference type="InterPro" id="IPR053023">
    <property type="entry name" value="FLAP_modulator"/>
</dbReference>
<reference evidence="2" key="1">
    <citation type="journal article" date="2022" name="Plant J.">
        <title>Strategies of tolerance reflected in two North American maple genomes.</title>
        <authorList>
            <person name="McEvoy S.L."/>
            <person name="Sezen U.U."/>
            <person name="Trouern-Trend A."/>
            <person name="McMahon S.M."/>
            <person name="Schaberg P.G."/>
            <person name="Yang J."/>
            <person name="Wegrzyn J.L."/>
            <person name="Swenson N.G."/>
        </authorList>
    </citation>
    <scope>NUCLEOTIDE SEQUENCE</scope>
    <source>
        <strain evidence="2">NS2018</strain>
    </source>
</reference>
<evidence type="ECO:0000313" key="2">
    <source>
        <dbReference type="EMBL" id="KAK0579127.1"/>
    </source>
</evidence>
<evidence type="ECO:0000256" key="1">
    <source>
        <dbReference type="SAM" id="Phobius"/>
    </source>
</evidence>
<evidence type="ECO:0000313" key="3">
    <source>
        <dbReference type="Proteomes" id="UP001168877"/>
    </source>
</evidence>
<gene>
    <name evidence="2" type="ORF">LWI29_021499</name>
</gene>
<feature type="transmembrane region" description="Helical" evidence="1">
    <location>
        <begin position="157"/>
        <end position="176"/>
    </location>
</feature>
<keyword evidence="1" id="KW-0812">Transmembrane</keyword>
<keyword evidence="1" id="KW-0472">Membrane</keyword>
<reference evidence="2" key="2">
    <citation type="submission" date="2023-06" db="EMBL/GenBank/DDBJ databases">
        <authorList>
            <person name="Swenson N.G."/>
            <person name="Wegrzyn J.L."/>
            <person name="Mcevoy S.L."/>
        </authorList>
    </citation>
    <scope>NUCLEOTIDE SEQUENCE</scope>
    <source>
        <strain evidence="2">NS2018</strain>
        <tissue evidence="2">Leaf</tissue>
    </source>
</reference>
<dbReference type="Proteomes" id="UP001168877">
    <property type="component" value="Unassembled WGS sequence"/>
</dbReference>